<proteinExistence type="predicted"/>
<evidence type="ECO:0000313" key="3">
    <source>
        <dbReference type="EMBL" id="MFC5408337.1"/>
    </source>
</evidence>
<organism evidence="3 4">
    <name type="scientific">Larkinella bovis</name>
    <dbReference type="NCBI Taxonomy" id="683041"/>
    <lineage>
        <taxon>Bacteria</taxon>
        <taxon>Pseudomonadati</taxon>
        <taxon>Bacteroidota</taxon>
        <taxon>Cytophagia</taxon>
        <taxon>Cytophagales</taxon>
        <taxon>Spirosomataceae</taxon>
        <taxon>Larkinella</taxon>
    </lineage>
</organism>
<evidence type="ECO:0000256" key="1">
    <source>
        <dbReference type="SAM" id="MobiDB-lite"/>
    </source>
</evidence>
<dbReference type="EMBL" id="JBHSMA010000001">
    <property type="protein sequence ID" value="MFC5408337.1"/>
    <property type="molecule type" value="Genomic_DNA"/>
</dbReference>
<feature type="transmembrane region" description="Helical" evidence="2">
    <location>
        <begin position="6"/>
        <end position="26"/>
    </location>
</feature>
<protein>
    <submittedName>
        <fullName evidence="3">Uncharacterized protein</fullName>
    </submittedName>
</protein>
<feature type="transmembrane region" description="Helical" evidence="2">
    <location>
        <begin position="47"/>
        <end position="64"/>
    </location>
</feature>
<gene>
    <name evidence="3" type="ORF">ACFPMF_03395</name>
</gene>
<comment type="caution">
    <text evidence="3">The sequence shown here is derived from an EMBL/GenBank/DDBJ whole genome shotgun (WGS) entry which is preliminary data.</text>
</comment>
<dbReference type="RefSeq" id="WP_379841110.1">
    <property type="nucleotide sequence ID" value="NZ_JBHSMA010000001.1"/>
</dbReference>
<feature type="region of interest" description="Disordered" evidence="1">
    <location>
        <begin position="74"/>
        <end position="105"/>
    </location>
</feature>
<keyword evidence="2" id="KW-0812">Transmembrane</keyword>
<accession>A0ABW0IAK2</accession>
<evidence type="ECO:0000313" key="4">
    <source>
        <dbReference type="Proteomes" id="UP001596106"/>
    </source>
</evidence>
<keyword evidence="2" id="KW-0472">Membrane</keyword>
<keyword evidence="4" id="KW-1185">Reference proteome</keyword>
<sequence length="105" mass="11951">MGVGLEMIFFLGLLVVGAYLIYRVAFKGRRRLQADDFKGPRATTRRWATIAAGVLLVIVIALTLEFCREQQHRMEKNTHENNAQDNIGKGENEDDNRDDGNDTQR</sequence>
<dbReference type="Proteomes" id="UP001596106">
    <property type="component" value="Unassembled WGS sequence"/>
</dbReference>
<reference evidence="4" key="1">
    <citation type="journal article" date="2019" name="Int. J. Syst. Evol. Microbiol.">
        <title>The Global Catalogue of Microorganisms (GCM) 10K type strain sequencing project: providing services to taxonomists for standard genome sequencing and annotation.</title>
        <authorList>
            <consortium name="The Broad Institute Genomics Platform"/>
            <consortium name="The Broad Institute Genome Sequencing Center for Infectious Disease"/>
            <person name="Wu L."/>
            <person name="Ma J."/>
        </authorList>
    </citation>
    <scope>NUCLEOTIDE SEQUENCE [LARGE SCALE GENOMIC DNA]</scope>
    <source>
        <strain evidence="4">CCUG 55250</strain>
    </source>
</reference>
<evidence type="ECO:0000256" key="2">
    <source>
        <dbReference type="SAM" id="Phobius"/>
    </source>
</evidence>
<name>A0ABW0IAK2_9BACT</name>
<keyword evidence="2" id="KW-1133">Transmembrane helix</keyword>